<dbReference type="RefSeq" id="WP_017336739.1">
    <property type="nucleotide sequence ID" value="NZ_CP010945.1"/>
</dbReference>
<evidence type="ECO:0000313" key="1">
    <source>
        <dbReference type="EMBL" id="AKV07008.1"/>
    </source>
</evidence>
<protein>
    <submittedName>
        <fullName evidence="1">Uncharacterized protein</fullName>
    </submittedName>
</protein>
<gene>
    <name evidence="1" type="ORF">B723_11560</name>
</gene>
<reference evidence="1 2" key="1">
    <citation type="journal article" date="2012" name="J. Bacteriol.">
        <title>Draft genome sequence of the cyanide-utilizing bacterium Pseudomonas fluorescens strain NCIMB 11764.</title>
        <authorList>
            <person name="Vilo C.A."/>
            <person name="Benedik M.J."/>
            <person name="Kunz D.A."/>
            <person name="Dong Q."/>
        </authorList>
    </citation>
    <scope>NUCLEOTIDE SEQUENCE [LARGE SCALE GENOMIC DNA]</scope>
    <source>
        <strain evidence="1 2">NCIMB 11764</strain>
    </source>
</reference>
<accession>A0A0K1QMS3</accession>
<evidence type="ECO:0000313" key="2">
    <source>
        <dbReference type="Proteomes" id="UP000017175"/>
    </source>
</evidence>
<dbReference type="Proteomes" id="UP000017175">
    <property type="component" value="Chromosome"/>
</dbReference>
<organism evidence="1 2">
    <name type="scientific">Pseudomonas fluorescens NCIMB 11764</name>
    <dbReference type="NCBI Taxonomy" id="1221522"/>
    <lineage>
        <taxon>Bacteria</taxon>
        <taxon>Pseudomonadati</taxon>
        <taxon>Pseudomonadota</taxon>
        <taxon>Gammaproteobacteria</taxon>
        <taxon>Pseudomonadales</taxon>
        <taxon>Pseudomonadaceae</taxon>
        <taxon>Pseudomonas</taxon>
    </lineage>
</organism>
<dbReference type="EMBL" id="CP010945">
    <property type="protein sequence ID" value="AKV07008.1"/>
    <property type="molecule type" value="Genomic_DNA"/>
</dbReference>
<proteinExistence type="predicted"/>
<dbReference type="OrthoDB" id="6949835at2"/>
<name>A0A0K1QMS3_PSEFL</name>
<sequence>MSLDIDKPSRLLFAIAEALRSADPGLNVGARQDFDGTFDQAWILIALERNASGERAQDGRIAHVLTFSLQIVVSPTLDNPGLAACDLAAVLKGWVTDNRWGLPGSQCDLPVNIDALPSTLISGSQEYLAWTLSFTQTIYLGALLLDDPLGIPKFAKTWEVSNIDDPDQYTALEG</sequence>
<dbReference type="AlphaFoldDB" id="A0A0K1QMS3"/>